<reference evidence="1 2" key="1">
    <citation type="submission" date="2014-04" db="EMBL/GenBank/DDBJ databases">
        <authorList>
            <consortium name="DOE Joint Genome Institute"/>
            <person name="Kuo A."/>
            <person name="Kohler A."/>
            <person name="Jargeat P."/>
            <person name="Nagy L.G."/>
            <person name="Floudas D."/>
            <person name="Copeland A."/>
            <person name="Barry K.W."/>
            <person name="Cichocki N."/>
            <person name="Veneault-Fourrey C."/>
            <person name="LaButti K."/>
            <person name="Lindquist E.A."/>
            <person name="Lipzen A."/>
            <person name="Lundell T."/>
            <person name="Morin E."/>
            <person name="Murat C."/>
            <person name="Sun H."/>
            <person name="Tunlid A."/>
            <person name="Henrissat B."/>
            <person name="Grigoriev I.V."/>
            <person name="Hibbett D.S."/>
            <person name="Martin F."/>
            <person name="Nordberg H.P."/>
            <person name="Cantor M.N."/>
            <person name="Hua S.X."/>
        </authorList>
    </citation>
    <scope>NUCLEOTIDE SEQUENCE [LARGE SCALE GENOMIC DNA]</scope>
    <source>
        <strain evidence="1 2">Ve08.2h10</strain>
    </source>
</reference>
<dbReference type="InParanoid" id="A0A0D0DQA1"/>
<proteinExistence type="predicted"/>
<dbReference type="EMBL" id="KN825793">
    <property type="protein sequence ID" value="KIK81470.1"/>
    <property type="molecule type" value="Genomic_DNA"/>
</dbReference>
<dbReference type="HOGENOM" id="CLU_2758568_0_0_1"/>
<dbReference type="AlphaFoldDB" id="A0A0D0DQA1"/>
<sequence>MLTWCSQHHGGPRLEGNTTHWHLASMQNSYFLPAAFGFEGATSIDNAPHSNLKRFVHRPYLELGTPRCED</sequence>
<keyword evidence="2" id="KW-1185">Reference proteome</keyword>
<name>A0A0D0DQA1_9AGAM</name>
<gene>
    <name evidence="1" type="ORF">PAXRUDRAFT_832843</name>
</gene>
<reference evidence="2" key="2">
    <citation type="submission" date="2015-01" db="EMBL/GenBank/DDBJ databases">
        <title>Evolutionary Origins and Diversification of the Mycorrhizal Mutualists.</title>
        <authorList>
            <consortium name="DOE Joint Genome Institute"/>
            <consortium name="Mycorrhizal Genomics Consortium"/>
            <person name="Kohler A."/>
            <person name="Kuo A."/>
            <person name="Nagy L.G."/>
            <person name="Floudas D."/>
            <person name="Copeland A."/>
            <person name="Barry K.W."/>
            <person name="Cichocki N."/>
            <person name="Veneault-Fourrey C."/>
            <person name="LaButti K."/>
            <person name="Lindquist E.A."/>
            <person name="Lipzen A."/>
            <person name="Lundell T."/>
            <person name="Morin E."/>
            <person name="Murat C."/>
            <person name="Riley R."/>
            <person name="Ohm R."/>
            <person name="Sun H."/>
            <person name="Tunlid A."/>
            <person name="Henrissat B."/>
            <person name="Grigoriev I.V."/>
            <person name="Hibbett D.S."/>
            <person name="Martin F."/>
        </authorList>
    </citation>
    <scope>NUCLEOTIDE SEQUENCE [LARGE SCALE GENOMIC DNA]</scope>
    <source>
        <strain evidence="2">Ve08.2h10</strain>
    </source>
</reference>
<evidence type="ECO:0000313" key="1">
    <source>
        <dbReference type="EMBL" id="KIK81470.1"/>
    </source>
</evidence>
<protein>
    <submittedName>
        <fullName evidence="1">Uncharacterized protein</fullName>
    </submittedName>
</protein>
<accession>A0A0D0DQA1</accession>
<dbReference type="Proteomes" id="UP000054538">
    <property type="component" value="Unassembled WGS sequence"/>
</dbReference>
<evidence type="ECO:0000313" key="2">
    <source>
        <dbReference type="Proteomes" id="UP000054538"/>
    </source>
</evidence>
<organism evidence="1 2">
    <name type="scientific">Paxillus rubicundulus Ve08.2h10</name>
    <dbReference type="NCBI Taxonomy" id="930991"/>
    <lineage>
        <taxon>Eukaryota</taxon>
        <taxon>Fungi</taxon>
        <taxon>Dikarya</taxon>
        <taxon>Basidiomycota</taxon>
        <taxon>Agaricomycotina</taxon>
        <taxon>Agaricomycetes</taxon>
        <taxon>Agaricomycetidae</taxon>
        <taxon>Boletales</taxon>
        <taxon>Paxilineae</taxon>
        <taxon>Paxillaceae</taxon>
        <taxon>Paxillus</taxon>
    </lineage>
</organism>